<dbReference type="AlphaFoldDB" id="A0A1G5XJN9"/>
<organism evidence="1 2">
    <name type="scientific">Algoriphagus alkaliphilus</name>
    <dbReference type="NCBI Taxonomy" id="279824"/>
    <lineage>
        <taxon>Bacteria</taxon>
        <taxon>Pseudomonadati</taxon>
        <taxon>Bacteroidota</taxon>
        <taxon>Cytophagia</taxon>
        <taxon>Cytophagales</taxon>
        <taxon>Cyclobacteriaceae</taxon>
        <taxon>Algoriphagus</taxon>
    </lineage>
</organism>
<evidence type="ECO:0000313" key="2">
    <source>
        <dbReference type="Proteomes" id="UP000198756"/>
    </source>
</evidence>
<evidence type="ECO:0000313" key="1">
    <source>
        <dbReference type="EMBL" id="SDA70669.1"/>
    </source>
</evidence>
<dbReference type="EMBL" id="FMXE01000011">
    <property type="protein sequence ID" value="SDA70669.1"/>
    <property type="molecule type" value="Genomic_DNA"/>
</dbReference>
<name>A0A1G5XJN9_9BACT</name>
<dbReference type="STRING" id="279824.SAMN03080617_01818"/>
<proteinExistence type="predicted"/>
<keyword evidence="2" id="KW-1185">Reference proteome</keyword>
<dbReference type="Proteomes" id="UP000198756">
    <property type="component" value="Unassembled WGS sequence"/>
</dbReference>
<protein>
    <submittedName>
        <fullName evidence="1">Uncharacterized protein</fullName>
    </submittedName>
</protein>
<accession>A0A1G5XJN9</accession>
<reference evidence="2" key="1">
    <citation type="submission" date="2016-10" db="EMBL/GenBank/DDBJ databases">
        <authorList>
            <person name="Varghese N."/>
            <person name="Submissions S."/>
        </authorList>
    </citation>
    <scope>NUCLEOTIDE SEQUENCE [LARGE SCALE GENOMIC DNA]</scope>
    <source>
        <strain evidence="2">DSM 22703</strain>
    </source>
</reference>
<sequence>MKELSIEQMESTKGGCSFTEMMFYATAQLYHIGQLDSSSDYFSYHAAGAGFYTMKLFACM</sequence>
<gene>
    <name evidence="1" type="ORF">SAMN03080617_01818</name>
</gene>